<evidence type="ECO:0000313" key="4">
    <source>
        <dbReference type="EMBL" id="TKJ40321.1"/>
    </source>
</evidence>
<organism evidence="4 5">
    <name type="scientific">candidate division LCP-89 bacterium B3_LCP</name>
    <dbReference type="NCBI Taxonomy" id="2012998"/>
    <lineage>
        <taxon>Bacteria</taxon>
        <taxon>Pseudomonadati</taxon>
        <taxon>Bacteria division LCP-89</taxon>
    </lineage>
</organism>
<dbReference type="EMBL" id="NJBN01000005">
    <property type="protein sequence ID" value="TKJ40321.1"/>
    <property type="molecule type" value="Genomic_DNA"/>
</dbReference>
<dbReference type="InterPro" id="IPR002931">
    <property type="entry name" value="Transglutaminase-like"/>
</dbReference>
<dbReference type="InterPro" id="IPR024618">
    <property type="entry name" value="DUF3857"/>
</dbReference>
<evidence type="ECO:0000256" key="1">
    <source>
        <dbReference type="SAM" id="SignalP"/>
    </source>
</evidence>
<feature type="chain" id="PRO_5022220275" description="Transglutaminase" evidence="1">
    <location>
        <begin position="26"/>
        <end position="660"/>
    </location>
</feature>
<dbReference type="InterPro" id="IPR038765">
    <property type="entry name" value="Papain-like_cys_pep_sf"/>
</dbReference>
<gene>
    <name evidence="4" type="ORF">CEE37_08320</name>
</gene>
<sequence length="660" mass="74557">MTGLTKTLIAGILLVLLLSAWTVCAQEDPYRDLIDGVGEGELYENADVAVVFDSTMILVEDTGLSHVVSHRLIKALTWTGARRTTALRFNYDPASNVFEPRKVVVHRKDGSMFDVDVENALDHPQPQRMIYWGTRMKVLELPRLDAGDAVEIVTYKKGFQIAYLEEELAADDEERYIPPMRGHYYDSIIFGGSNPIREKVYEMKISRDIPAQYRVYNGEVFSSLTFDDDLLVYTFWKYDMPSVVHEPRQPGTSDFLPKVVLATVTDWPEKSRWFFEVNNEVLMPDGVVTRKAEEIVKGMKTDDEKIEEILHWTAQNIRYSGISMGEGEGYTLHSGMMSLNDRCGVCKDIAGMSVALLRGLGFTVYPAMTMAGSRVEMIPADQFNHCVVAIKRDDGSYKMIDPTWAPYAMDVWSPAEAEQHYVIGSPEGEDRMAIRTFAPEENLTMIDLKGNLKANGDLEGTITLEARHYGDARLRRGVAYHPAEDLQNMFADWVSYIAPNAVVTGTKQTDIDDLYKPYVLTISFSAAGYALKAEDRLIFAPAAANFAQSSPRAFDFIYEFRSDERQNPLHTWNTRNVTITETIKVPKGYKIIDPPDTEEQGGEMGSCYTEVTQKGRTLKTKIDYKVSQRSIPTEYYSEVKGAYDTVKDFADKTWLLKKGS</sequence>
<reference evidence="4 5" key="1">
    <citation type="submission" date="2017-06" db="EMBL/GenBank/DDBJ databases">
        <title>Novel microbial phyla capable of carbon fixation and sulfur reduction in deep-sea sediments.</title>
        <authorList>
            <person name="Huang J."/>
            <person name="Baker B."/>
            <person name="Wang Y."/>
        </authorList>
    </citation>
    <scope>NUCLEOTIDE SEQUENCE [LARGE SCALE GENOMIC DNA]</scope>
    <source>
        <strain evidence="4">B3_LCP</strain>
    </source>
</reference>
<dbReference type="Gene3D" id="2.60.120.1130">
    <property type="match status" value="1"/>
</dbReference>
<feature type="signal peptide" evidence="1">
    <location>
        <begin position="1"/>
        <end position="25"/>
    </location>
</feature>
<accession>A0A532UZE1</accession>
<evidence type="ECO:0000259" key="2">
    <source>
        <dbReference type="Pfam" id="PF01841"/>
    </source>
</evidence>
<dbReference type="Pfam" id="PF12969">
    <property type="entry name" value="DUF3857"/>
    <property type="match status" value="1"/>
</dbReference>
<protein>
    <recommendedName>
        <fullName evidence="6">Transglutaminase</fullName>
    </recommendedName>
</protein>
<dbReference type="AlphaFoldDB" id="A0A532UZE1"/>
<proteinExistence type="predicted"/>
<comment type="caution">
    <text evidence="4">The sequence shown here is derived from an EMBL/GenBank/DDBJ whole genome shotgun (WGS) entry which is preliminary data.</text>
</comment>
<evidence type="ECO:0000313" key="5">
    <source>
        <dbReference type="Proteomes" id="UP000319619"/>
    </source>
</evidence>
<evidence type="ECO:0008006" key="6">
    <source>
        <dbReference type="Google" id="ProtNLM"/>
    </source>
</evidence>
<feature type="domain" description="Transglutaminase-like" evidence="2">
    <location>
        <begin position="291"/>
        <end position="401"/>
    </location>
</feature>
<feature type="domain" description="DUF3857" evidence="3">
    <location>
        <begin position="63"/>
        <end position="235"/>
    </location>
</feature>
<evidence type="ECO:0000259" key="3">
    <source>
        <dbReference type="Pfam" id="PF12969"/>
    </source>
</evidence>
<dbReference type="Gene3D" id="3.10.620.30">
    <property type="match status" value="1"/>
</dbReference>
<dbReference type="Gene3D" id="2.60.40.3140">
    <property type="match status" value="1"/>
</dbReference>
<dbReference type="SUPFAM" id="SSF54001">
    <property type="entry name" value="Cysteine proteinases"/>
    <property type="match status" value="1"/>
</dbReference>
<dbReference type="Pfam" id="PF01841">
    <property type="entry name" value="Transglut_core"/>
    <property type="match status" value="1"/>
</dbReference>
<dbReference type="Proteomes" id="UP000319619">
    <property type="component" value="Unassembled WGS sequence"/>
</dbReference>
<keyword evidence="1" id="KW-0732">Signal</keyword>
<name>A0A532UZE1_UNCL8</name>